<keyword evidence="10" id="KW-1185">Reference proteome</keyword>
<keyword evidence="4 8" id="KW-1003">Cell membrane</keyword>
<feature type="transmembrane region" description="Helical" evidence="8">
    <location>
        <begin position="109"/>
        <end position="128"/>
    </location>
</feature>
<evidence type="ECO:0000256" key="7">
    <source>
        <dbReference type="ARBA" id="ARBA00023136"/>
    </source>
</evidence>
<evidence type="ECO:0000256" key="1">
    <source>
        <dbReference type="ARBA" id="ARBA00004651"/>
    </source>
</evidence>
<proteinExistence type="inferred from homology"/>
<evidence type="ECO:0000313" key="9">
    <source>
        <dbReference type="EMBL" id="MCO6407529.1"/>
    </source>
</evidence>
<feature type="transmembrane region" description="Helical" evidence="8">
    <location>
        <begin position="50"/>
        <end position="69"/>
    </location>
</feature>
<keyword evidence="6 8" id="KW-1133">Transmembrane helix</keyword>
<dbReference type="InterPro" id="IPR052017">
    <property type="entry name" value="TSUP"/>
</dbReference>
<feature type="transmembrane region" description="Helical" evidence="8">
    <location>
        <begin position="172"/>
        <end position="192"/>
    </location>
</feature>
<dbReference type="PANTHER" id="PTHR30269">
    <property type="entry name" value="TRANSMEMBRANE PROTEIN YFCA"/>
    <property type="match status" value="1"/>
</dbReference>
<keyword evidence="5 8" id="KW-0812">Transmembrane</keyword>
<evidence type="ECO:0000256" key="3">
    <source>
        <dbReference type="ARBA" id="ARBA00022448"/>
    </source>
</evidence>
<evidence type="ECO:0000313" key="10">
    <source>
        <dbReference type="Proteomes" id="UP001320715"/>
    </source>
</evidence>
<organism evidence="9 10">
    <name type="scientific">Hoeflea alexandrii</name>
    <dbReference type="NCBI Taxonomy" id="288436"/>
    <lineage>
        <taxon>Bacteria</taxon>
        <taxon>Pseudomonadati</taxon>
        <taxon>Pseudomonadota</taxon>
        <taxon>Alphaproteobacteria</taxon>
        <taxon>Hyphomicrobiales</taxon>
        <taxon>Rhizobiaceae</taxon>
        <taxon>Hoeflea</taxon>
    </lineage>
</organism>
<dbReference type="PANTHER" id="PTHR30269:SF37">
    <property type="entry name" value="MEMBRANE TRANSPORTER PROTEIN"/>
    <property type="match status" value="1"/>
</dbReference>
<dbReference type="EMBL" id="JAAAML010000001">
    <property type="protein sequence ID" value="MCO6407529.1"/>
    <property type="molecule type" value="Genomic_DNA"/>
</dbReference>
<comment type="caution">
    <text evidence="9">The sequence shown here is derived from an EMBL/GenBank/DDBJ whole genome shotgun (WGS) entry which is preliminary data.</text>
</comment>
<evidence type="ECO:0000256" key="2">
    <source>
        <dbReference type="ARBA" id="ARBA00009142"/>
    </source>
</evidence>
<evidence type="ECO:0000256" key="5">
    <source>
        <dbReference type="ARBA" id="ARBA00022692"/>
    </source>
</evidence>
<feature type="transmembrane region" description="Helical" evidence="8">
    <location>
        <begin position="228"/>
        <end position="246"/>
    </location>
</feature>
<sequence length="247" mass="25664">MLPADFPLADQPWLILTAFVIVMVASIVQAGLGMGFGLTASPLLALIDPHLVPVPTLIMGMLTAGLGGWRERGSIIWPEVGIGMAGRLLGVACGALVLSLLVDRKAFMLVFGIMVGIAVLLSLSGWRWKFSTSSLVAMGWLSGLMGTITSVGAPPLALIYQDRQPGAARPTLSAFFALGCAASLAGLAVSGWAHLADLYIALAMVPPMLAGVFAARRIGGRLDSRFRPALMAISGTAAVILIARGLM</sequence>
<keyword evidence="3" id="KW-0813">Transport</keyword>
<dbReference type="InterPro" id="IPR002781">
    <property type="entry name" value="TM_pro_TauE-like"/>
</dbReference>
<feature type="transmembrane region" description="Helical" evidence="8">
    <location>
        <begin position="81"/>
        <end position="102"/>
    </location>
</feature>
<evidence type="ECO:0000256" key="8">
    <source>
        <dbReference type="RuleBase" id="RU363041"/>
    </source>
</evidence>
<dbReference type="Pfam" id="PF01925">
    <property type="entry name" value="TauE"/>
    <property type="match status" value="1"/>
</dbReference>
<comment type="similarity">
    <text evidence="2 8">Belongs to the 4-toluene sulfonate uptake permease (TSUP) (TC 2.A.102) family.</text>
</comment>
<feature type="transmembrane region" description="Helical" evidence="8">
    <location>
        <begin position="140"/>
        <end position="160"/>
    </location>
</feature>
<accession>A0ABT1CMU6</accession>
<evidence type="ECO:0000256" key="6">
    <source>
        <dbReference type="ARBA" id="ARBA00022989"/>
    </source>
</evidence>
<name>A0ABT1CMU6_9HYPH</name>
<dbReference type="Proteomes" id="UP001320715">
    <property type="component" value="Unassembled WGS sequence"/>
</dbReference>
<comment type="subcellular location">
    <subcellularLocation>
        <location evidence="1 8">Cell membrane</location>
        <topology evidence="1 8">Multi-pass membrane protein</topology>
    </subcellularLocation>
</comment>
<protein>
    <recommendedName>
        <fullName evidence="8">Probable membrane transporter protein</fullName>
    </recommendedName>
</protein>
<keyword evidence="7 8" id="KW-0472">Membrane</keyword>
<reference evidence="9 10" key="1">
    <citation type="submission" date="2020-01" db="EMBL/GenBank/DDBJ databases">
        <title>Genomes of bacteria type strains.</title>
        <authorList>
            <person name="Chen J."/>
            <person name="Zhu S."/>
            <person name="Yang J."/>
        </authorList>
    </citation>
    <scope>NUCLEOTIDE SEQUENCE [LARGE SCALE GENOMIC DNA]</scope>
    <source>
        <strain evidence="9 10">DSM 16655</strain>
    </source>
</reference>
<evidence type="ECO:0000256" key="4">
    <source>
        <dbReference type="ARBA" id="ARBA00022475"/>
    </source>
</evidence>
<feature type="transmembrane region" description="Helical" evidence="8">
    <location>
        <begin position="198"/>
        <end position="216"/>
    </location>
</feature>
<dbReference type="RefSeq" id="WP_252914859.1">
    <property type="nucleotide sequence ID" value="NZ_JAAAML010000001.1"/>
</dbReference>
<gene>
    <name evidence="9" type="ORF">GTW23_05020</name>
</gene>
<feature type="transmembrane region" description="Helical" evidence="8">
    <location>
        <begin position="12"/>
        <end position="38"/>
    </location>
</feature>